<keyword evidence="10" id="KW-1185">Reference proteome</keyword>
<dbReference type="GO" id="GO:0005737">
    <property type="term" value="C:cytoplasm"/>
    <property type="evidence" value="ECO:0007669"/>
    <property type="project" value="UniProtKB-SubCell"/>
</dbReference>
<feature type="region of interest" description="Disordered" evidence="8">
    <location>
        <begin position="1"/>
        <end position="30"/>
    </location>
</feature>
<evidence type="ECO:0000256" key="2">
    <source>
        <dbReference type="ARBA" id="ARBA00022722"/>
    </source>
</evidence>
<keyword evidence="3 7" id="KW-0479">Metal-binding</keyword>
<keyword evidence="7" id="KW-0698">rRNA processing</keyword>
<evidence type="ECO:0000256" key="1">
    <source>
        <dbReference type="ARBA" id="ARBA00010875"/>
    </source>
</evidence>
<feature type="binding site" evidence="7">
    <location>
        <position position="146"/>
    </location>
    <ligand>
        <name>Zn(2+)</name>
        <dbReference type="ChEBI" id="CHEBI:29105"/>
        <note>catalytic</note>
    </ligand>
</feature>
<dbReference type="Pfam" id="PF02130">
    <property type="entry name" value="YbeY"/>
    <property type="match status" value="1"/>
</dbReference>
<dbReference type="GO" id="GO:0008270">
    <property type="term" value="F:zinc ion binding"/>
    <property type="evidence" value="ECO:0007669"/>
    <property type="project" value="UniProtKB-UniRule"/>
</dbReference>
<keyword evidence="7" id="KW-0963">Cytoplasm</keyword>
<sequence length="196" mass="21382">MEEGSGSSRPPGRQSRAPLLETEIGRQGGGWQAETEELLLRAFQTAFADALTFPETDWPQEAMTAELSVLLADDNFVQSLNRKFRGKDKPTNVLSFPAPPSPSPAFAGQEAGLVLGDIVFGFETVMREAAEQNKTFDAHMQHLAVHGLLHLLDYDHQSDEEAGTMENYERQILAKLGVGDPYAGDMPGPVRAGERA</sequence>
<proteinExistence type="inferred from homology"/>
<dbReference type="STRING" id="1333998.M2A_0303"/>
<dbReference type="GO" id="GO:0006364">
    <property type="term" value="P:rRNA processing"/>
    <property type="evidence" value="ECO:0007669"/>
    <property type="project" value="UniProtKB-UniRule"/>
</dbReference>
<evidence type="ECO:0000256" key="4">
    <source>
        <dbReference type="ARBA" id="ARBA00022759"/>
    </source>
</evidence>
<evidence type="ECO:0000256" key="6">
    <source>
        <dbReference type="ARBA" id="ARBA00022833"/>
    </source>
</evidence>
<evidence type="ECO:0000313" key="9">
    <source>
        <dbReference type="EMBL" id="GAK43804.1"/>
    </source>
</evidence>
<dbReference type="PANTHER" id="PTHR46986">
    <property type="entry name" value="ENDORIBONUCLEASE YBEY, CHLOROPLASTIC"/>
    <property type="match status" value="1"/>
</dbReference>
<comment type="function">
    <text evidence="7">Single strand-specific metallo-endoribonuclease involved in late-stage 70S ribosome quality control and in maturation of the 3' terminus of the 16S rRNA.</text>
</comment>
<evidence type="ECO:0000256" key="8">
    <source>
        <dbReference type="SAM" id="MobiDB-lite"/>
    </source>
</evidence>
<dbReference type="eggNOG" id="COG0319">
    <property type="taxonomic scope" value="Bacteria"/>
</dbReference>
<gene>
    <name evidence="7" type="primary">ybeY</name>
    <name evidence="9" type="ORF">M2A_0303</name>
</gene>
<dbReference type="EMBL" id="BBIO01000001">
    <property type="protein sequence ID" value="GAK43804.1"/>
    <property type="molecule type" value="Genomic_DNA"/>
</dbReference>
<dbReference type="InterPro" id="IPR002036">
    <property type="entry name" value="YbeY"/>
</dbReference>
<protein>
    <recommendedName>
        <fullName evidence="7">Endoribonuclease YbeY</fullName>
        <ecNumber evidence="7">3.1.-.-</ecNumber>
    </recommendedName>
</protein>
<dbReference type="PANTHER" id="PTHR46986:SF1">
    <property type="entry name" value="ENDORIBONUCLEASE YBEY, CHLOROPLASTIC"/>
    <property type="match status" value="1"/>
</dbReference>
<dbReference type="Gene3D" id="3.40.390.30">
    <property type="entry name" value="Metalloproteases ('zincins'), catalytic domain"/>
    <property type="match status" value="1"/>
</dbReference>
<keyword evidence="7" id="KW-0690">Ribosome biogenesis</keyword>
<dbReference type="NCBIfam" id="TIGR00043">
    <property type="entry name" value="rRNA maturation RNase YbeY"/>
    <property type="match status" value="1"/>
</dbReference>
<organism evidence="9 10">
    <name type="scientific">Tepidicaulis marinus</name>
    <dbReference type="NCBI Taxonomy" id="1333998"/>
    <lineage>
        <taxon>Bacteria</taxon>
        <taxon>Pseudomonadati</taxon>
        <taxon>Pseudomonadota</taxon>
        <taxon>Alphaproteobacteria</taxon>
        <taxon>Hyphomicrobiales</taxon>
        <taxon>Parvibaculaceae</taxon>
        <taxon>Tepidicaulis</taxon>
    </lineage>
</organism>
<comment type="cofactor">
    <cofactor evidence="7">
        <name>Zn(2+)</name>
        <dbReference type="ChEBI" id="CHEBI:29105"/>
    </cofactor>
    <text evidence="7">Binds 1 zinc ion.</text>
</comment>
<evidence type="ECO:0000256" key="5">
    <source>
        <dbReference type="ARBA" id="ARBA00022801"/>
    </source>
</evidence>
<dbReference type="RefSeq" id="WP_045441994.1">
    <property type="nucleotide sequence ID" value="NZ_BBIO01000001.1"/>
</dbReference>
<dbReference type="GO" id="GO:0004222">
    <property type="term" value="F:metalloendopeptidase activity"/>
    <property type="evidence" value="ECO:0007669"/>
    <property type="project" value="InterPro"/>
</dbReference>
<evidence type="ECO:0000256" key="7">
    <source>
        <dbReference type="HAMAP-Rule" id="MF_00009"/>
    </source>
</evidence>
<dbReference type="AlphaFoldDB" id="A0A081B6Y6"/>
<dbReference type="GO" id="GO:0004521">
    <property type="term" value="F:RNA endonuclease activity"/>
    <property type="evidence" value="ECO:0007669"/>
    <property type="project" value="UniProtKB-UniRule"/>
</dbReference>
<dbReference type="EC" id="3.1.-.-" evidence="7"/>
<feature type="binding site" evidence="7">
    <location>
        <position position="150"/>
    </location>
    <ligand>
        <name>Zn(2+)</name>
        <dbReference type="ChEBI" id="CHEBI:29105"/>
        <note>catalytic</note>
    </ligand>
</feature>
<evidence type="ECO:0000313" key="10">
    <source>
        <dbReference type="Proteomes" id="UP000028702"/>
    </source>
</evidence>
<comment type="similarity">
    <text evidence="1 7">Belongs to the endoribonuclease YbeY family.</text>
</comment>
<dbReference type="SUPFAM" id="SSF55486">
    <property type="entry name" value="Metalloproteases ('zincins'), catalytic domain"/>
    <property type="match status" value="1"/>
</dbReference>
<dbReference type="HAMAP" id="MF_00009">
    <property type="entry name" value="Endoribonucl_YbeY"/>
    <property type="match status" value="1"/>
</dbReference>
<name>A0A081B6Y6_9HYPH</name>
<evidence type="ECO:0000256" key="3">
    <source>
        <dbReference type="ARBA" id="ARBA00022723"/>
    </source>
</evidence>
<feature type="compositionally biased region" description="Low complexity" evidence="8">
    <location>
        <begin position="1"/>
        <end position="18"/>
    </location>
</feature>
<feature type="binding site" evidence="7">
    <location>
        <position position="156"/>
    </location>
    <ligand>
        <name>Zn(2+)</name>
        <dbReference type="ChEBI" id="CHEBI:29105"/>
        <note>catalytic</note>
    </ligand>
</feature>
<keyword evidence="4 7" id="KW-0255">Endonuclease</keyword>
<comment type="subcellular location">
    <subcellularLocation>
        <location evidence="7">Cytoplasm</location>
    </subcellularLocation>
</comment>
<comment type="caution">
    <text evidence="9">The sequence shown here is derived from an EMBL/GenBank/DDBJ whole genome shotgun (WGS) entry which is preliminary data.</text>
</comment>
<keyword evidence="6 7" id="KW-0862">Zinc</keyword>
<keyword evidence="5 7" id="KW-0378">Hydrolase</keyword>
<dbReference type="InterPro" id="IPR023091">
    <property type="entry name" value="MetalPrtase_cat_dom_sf_prd"/>
</dbReference>
<reference evidence="9 10" key="1">
    <citation type="submission" date="2014-07" db="EMBL/GenBank/DDBJ databases">
        <title>Tepidicaulis marinum gen. nov., sp. nov., a novel marine bacterium denitrifying nitrate to nitrous oxide strictly under microaerobic conditions.</title>
        <authorList>
            <person name="Takeuchi M."/>
            <person name="Yamagishi T."/>
            <person name="Kamagata Y."/>
            <person name="Oshima K."/>
            <person name="Hattori M."/>
            <person name="Katayama T."/>
            <person name="Hanada S."/>
            <person name="Tamaki H."/>
            <person name="Marumo K."/>
            <person name="Maeda H."/>
            <person name="Nedachi M."/>
            <person name="Iwasaki W."/>
            <person name="Suwa Y."/>
            <person name="Sakata S."/>
        </authorList>
    </citation>
    <scope>NUCLEOTIDE SEQUENCE [LARGE SCALE GENOMIC DNA]</scope>
    <source>
        <strain evidence="9 10">MA2</strain>
    </source>
</reference>
<accession>A0A081B6Y6</accession>
<keyword evidence="2 7" id="KW-0540">Nuclease</keyword>
<dbReference type="Proteomes" id="UP000028702">
    <property type="component" value="Unassembled WGS sequence"/>
</dbReference>